<organism evidence="2 3">
    <name type="scientific">Siculibacillus lacustris</name>
    <dbReference type="NCBI Taxonomy" id="1549641"/>
    <lineage>
        <taxon>Bacteria</taxon>
        <taxon>Pseudomonadati</taxon>
        <taxon>Pseudomonadota</taxon>
        <taxon>Alphaproteobacteria</taxon>
        <taxon>Hyphomicrobiales</taxon>
        <taxon>Ancalomicrobiaceae</taxon>
        <taxon>Siculibacillus</taxon>
    </lineage>
</organism>
<dbReference type="InterPro" id="IPR019704">
    <property type="entry name" value="Flagellar_assmbl_FliX_class2"/>
</dbReference>
<keyword evidence="3" id="KW-1185">Reference proteome</keyword>
<sequence length="206" mass="21593">MSSSPLPVPCQPGETACDGAIARFSRGGAGAARGGRGKRCRVVVEESQRAATSAGGGRGENDVAIRIDGPGRTPGVQPNQPIRRGGEAGAAFSLPNADGGPARPATIAGALGVQDLASLLALQQIPSEDPRERRRRAVKRGFDLLDVLEGVKIDLLSGGVPIDRLERLVHLLGQKRPAEDAELDALVAEIELRARVELAKYGRFPE</sequence>
<proteinExistence type="predicted"/>
<gene>
    <name evidence="2" type="ORF">EYW49_20175</name>
</gene>
<dbReference type="GO" id="GO:0044781">
    <property type="term" value="P:bacterial-type flagellum organization"/>
    <property type="evidence" value="ECO:0007669"/>
    <property type="project" value="InterPro"/>
</dbReference>
<reference evidence="2 3" key="1">
    <citation type="submission" date="2019-02" db="EMBL/GenBank/DDBJ databases">
        <title>Siculibacillus lacustris gen. nov., sp. nov., a new rosette-forming bacterium isolated from a freshwater crater lake (Lake St. Ana, Romania).</title>
        <authorList>
            <person name="Felfoldi T."/>
            <person name="Marton Z."/>
            <person name="Szabo A."/>
            <person name="Mentes A."/>
            <person name="Boka K."/>
            <person name="Marialigeti K."/>
            <person name="Mathe I."/>
            <person name="Koncz M."/>
            <person name="Schumann P."/>
            <person name="Toth E."/>
        </authorList>
    </citation>
    <scope>NUCLEOTIDE SEQUENCE [LARGE SCALE GENOMIC DNA]</scope>
    <source>
        <strain evidence="2 3">SA-279</strain>
    </source>
</reference>
<feature type="region of interest" description="Disordered" evidence="1">
    <location>
        <begin position="47"/>
        <end position="103"/>
    </location>
</feature>
<dbReference type="Pfam" id="PF10768">
    <property type="entry name" value="FliX"/>
    <property type="match status" value="1"/>
</dbReference>
<name>A0A4Q9VH68_9HYPH</name>
<evidence type="ECO:0000313" key="3">
    <source>
        <dbReference type="Proteomes" id="UP000292781"/>
    </source>
</evidence>
<evidence type="ECO:0000313" key="2">
    <source>
        <dbReference type="EMBL" id="TBW33496.1"/>
    </source>
</evidence>
<evidence type="ECO:0008006" key="4">
    <source>
        <dbReference type="Google" id="ProtNLM"/>
    </source>
</evidence>
<protein>
    <recommendedName>
        <fullName evidence="4">Flagellar assembly protein FliX</fullName>
    </recommendedName>
</protein>
<dbReference type="AlphaFoldDB" id="A0A4Q9VH68"/>
<comment type="caution">
    <text evidence="2">The sequence shown here is derived from an EMBL/GenBank/DDBJ whole genome shotgun (WGS) entry which is preliminary data.</text>
</comment>
<dbReference type="EMBL" id="SJFN01000043">
    <property type="protein sequence ID" value="TBW33496.1"/>
    <property type="molecule type" value="Genomic_DNA"/>
</dbReference>
<evidence type="ECO:0000256" key="1">
    <source>
        <dbReference type="SAM" id="MobiDB-lite"/>
    </source>
</evidence>
<dbReference type="OrthoDB" id="8005693at2"/>
<accession>A0A4Q9VH68</accession>
<dbReference type="Proteomes" id="UP000292781">
    <property type="component" value="Unassembled WGS sequence"/>
</dbReference>